<dbReference type="AlphaFoldDB" id="A0A0E2LJL9"/>
<dbReference type="CDD" id="cd01462">
    <property type="entry name" value="VWA_YIEM_type"/>
    <property type="match status" value="1"/>
</dbReference>
<dbReference type="Pfam" id="PF05762">
    <property type="entry name" value="VWA_CoxE"/>
    <property type="match status" value="1"/>
</dbReference>
<dbReference type="Gene3D" id="3.40.50.410">
    <property type="entry name" value="von Willebrand factor, type A domain"/>
    <property type="match status" value="1"/>
</dbReference>
<evidence type="ECO:0000313" key="3">
    <source>
        <dbReference type="Proteomes" id="UP000016035"/>
    </source>
</evidence>
<dbReference type="PANTHER" id="PTHR30634">
    <property type="entry name" value="OUTER MEMBRANE LOLAB LIPOPROTEIN INSERTION APPARATUS"/>
    <property type="match status" value="1"/>
</dbReference>
<name>A0A0E2LJL9_ECOU3</name>
<sequence>MSELNDLLTTRELQRWRLILGEAAETTLCGLDDNARQIDHALEWLYGRDPERLQRGERYGGLGRSNLTTPEWINSIHTLFPQQVIERLESDAVLRYGIEDVVTNLDVLERMQPSESLLRAVLHTKHLMNPEVLAAARRIVHQVVEEIMARLAKEVRQAFSGVRDRRRRSFISLARNFDFKSTLRANLQHWHPQHGKLYIESPRFNSRIKRHSEQWQLVLLVDQSGSMVDSVIHSAVMAACLWQLPGIRTHLVAFDTSVVDLTADVADPVELLMKVQLGGGTNIASAVEYGRQLIEQPAKSVIILVSDFYEGGSSSLLTHQVKKCVQSGIKVLGLAALDSNATPCYDHDTAQALVNVGAQIAAMTPGELASWLAENLQS</sequence>
<dbReference type="InterPro" id="IPR002035">
    <property type="entry name" value="VWF_A"/>
</dbReference>
<dbReference type="RefSeq" id="WP_001292784.1">
    <property type="nucleotide sequence ID" value="NZ_KE701776.1"/>
</dbReference>
<feature type="domain" description="VWFA" evidence="1">
    <location>
        <begin position="214"/>
        <end position="373"/>
    </location>
</feature>
<organism evidence="2 3">
    <name type="scientific">Escherichia coli (strain UMEA 3162-1)</name>
    <dbReference type="NCBI Taxonomy" id="1281200"/>
    <lineage>
        <taxon>Bacteria</taxon>
        <taxon>Pseudomonadati</taxon>
        <taxon>Pseudomonadota</taxon>
        <taxon>Gammaproteobacteria</taxon>
        <taxon>Enterobacterales</taxon>
        <taxon>Enterobacteriaceae</taxon>
        <taxon>Escherichia</taxon>
    </lineage>
</organism>
<dbReference type="SMART" id="SM00327">
    <property type="entry name" value="VWA"/>
    <property type="match status" value="1"/>
</dbReference>
<evidence type="ECO:0000259" key="1">
    <source>
        <dbReference type="SMART" id="SM00327"/>
    </source>
</evidence>
<comment type="caution">
    <text evidence="2">The sequence shown here is derived from an EMBL/GenBank/DDBJ whole genome shotgun (WGS) entry which is preliminary data.</text>
</comment>
<dbReference type="InterPro" id="IPR036465">
    <property type="entry name" value="vWFA_dom_sf"/>
</dbReference>
<dbReference type="SUPFAM" id="SSF53300">
    <property type="entry name" value="vWA-like"/>
    <property type="match status" value="1"/>
</dbReference>
<dbReference type="PANTHER" id="PTHR30634:SF16">
    <property type="entry name" value="OUTER-MEMBRANE LIPOPROTEIN LOLB"/>
    <property type="match status" value="1"/>
</dbReference>
<dbReference type="Proteomes" id="UP000016035">
    <property type="component" value="Unassembled WGS sequence"/>
</dbReference>
<accession>A0A0E2LJL9</accession>
<dbReference type="HOGENOM" id="CLU_058765_0_0_6"/>
<protein>
    <recommendedName>
        <fullName evidence="1">VWFA domain-containing protein</fullName>
    </recommendedName>
</protein>
<reference evidence="3" key="1">
    <citation type="submission" date="2013-07" db="EMBL/GenBank/DDBJ databases">
        <title>The genome sequence of Escherichia coli UMEA 3162-1.</title>
        <authorList>
            <consortium name="The Broad Institute Genome Sequencing Platform"/>
            <consortium name="The Broad Institute Genome Sequencing Center for Infectious Disease"/>
            <person name="Feldgarden M."/>
            <person name="Frimodt-Moller N."/>
            <person name="Leihof R.F."/>
            <person name="Rasmussen L."/>
            <person name="Young S.K."/>
            <person name="Zeng Q."/>
            <person name="Gargeya S."/>
            <person name="Abouelleil A."/>
            <person name="Alvarado L."/>
            <person name="Berlin A.M."/>
            <person name="Chapman S.B."/>
            <person name="Gainer-Dewar J."/>
            <person name="Goldberg J."/>
            <person name="Gnerre S."/>
            <person name="Griggs A."/>
            <person name="Gujja S."/>
            <person name="Hansen M."/>
            <person name="Howarth C."/>
            <person name="Imamovic A."/>
            <person name="Larimer J."/>
            <person name="McCowan C."/>
            <person name="Murphy C."/>
            <person name="Pearson M."/>
            <person name="Poon T."/>
            <person name="Priest M."/>
            <person name="Roberts A."/>
            <person name="Saif S."/>
            <person name="Shea T."/>
            <person name="Sykes S."/>
            <person name="Wortman J."/>
            <person name="Nusbaum C."/>
            <person name="Birren B."/>
        </authorList>
    </citation>
    <scope>NUCLEOTIDE SEQUENCE [LARGE SCALE GENOMIC DNA]</scope>
    <source>
        <strain evidence="3">UMEA 3162-1</strain>
    </source>
</reference>
<evidence type="ECO:0000313" key="2">
    <source>
        <dbReference type="EMBL" id="EQX27675.1"/>
    </source>
</evidence>
<dbReference type="PATRIC" id="fig|1281200.3.peg.2247"/>
<dbReference type="EMBL" id="AWBU01000018">
    <property type="protein sequence ID" value="EQX27675.1"/>
    <property type="molecule type" value="Genomic_DNA"/>
</dbReference>
<gene>
    <name evidence="2" type="ORF">G925_02158</name>
</gene>
<dbReference type="InterPro" id="IPR050458">
    <property type="entry name" value="LolB"/>
</dbReference>
<proteinExistence type="predicted"/>
<dbReference type="InterPro" id="IPR008912">
    <property type="entry name" value="Uncharacterised_CoxE"/>
</dbReference>